<dbReference type="KEGG" id="ttu:TERTU_3032"/>
<dbReference type="EMBL" id="CP001614">
    <property type="protein sequence ID" value="ACR14135.1"/>
    <property type="molecule type" value="Genomic_DNA"/>
</dbReference>
<dbReference type="HOGENOM" id="CLU_2977752_0_0_6"/>
<accession>C5BP17</accession>
<organism evidence="1 2">
    <name type="scientific">Teredinibacter turnerae (strain ATCC 39867 / T7901)</name>
    <dbReference type="NCBI Taxonomy" id="377629"/>
    <lineage>
        <taxon>Bacteria</taxon>
        <taxon>Pseudomonadati</taxon>
        <taxon>Pseudomonadota</taxon>
        <taxon>Gammaproteobacteria</taxon>
        <taxon>Cellvibrionales</taxon>
        <taxon>Cellvibrionaceae</taxon>
        <taxon>Teredinibacter</taxon>
    </lineage>
</organism>
<evidence type="ECO:0000313" key="2">
    <source>
        <dbReference type="Proteomes" id="UP000009080"/>
    </source>
</evidence>
<name>C5BP17_TERTT</name>
<evidence type="ECO:0000313" key="1">
    <source>
        <dbReference type="EMBL" id="ACR14135.1"/>
    </source>
</evidence>
<sequence>MLPVLCLLASHLLSVNNRLVDYWHVLDASDEKPRVVSGVFFATALVPFKNFTFKYTDV</sequence>
<reference evidence="1 2" key="1">
    <citation type="journal article" date="2009" name="PLoS ONE">
        <title>The complete genome of Teredinibacter turnerae T7901: an intracellular endosymbiont of marine wood-boring bivalves (shipworms).</title>
        <authorList>
            <person name="Yang J.C."/>
            <person name="Madupu R."/>
            <person name="Durkin A.S."/>
            <person name="Ekborg N.A."/>
            <person name="Pedamallu C.S."/>
            <person name="Hostetler J.B."/>
            <person name="Radune D."/>
            <person name="Toms B.S."/>
            <person name="Henrissat B."/>
            <person name="Coutinho P.M."/>
            <person name="Schwarz S."/>
            <person name="Field L."/>
            <person name="Trindade-Silva A.E."/>
            <person name="Soares C.A.G."/>
            <person name="Elshahawi S."/>
            <person name="Hanora A."/>
            <person name="Schmidt E.W."/>
            <person name="Haygood M.G."/>
            <person name="Posfai J."/>
            <person name="Benner J."/>
            <person name="Madinger C."/>
            <person name="Nove J."/>
            <person name="Anton B."/>
            <person name="Chaudhary K."/>
            <person name="Foster J."/>
            <person name="Holman A."/>
            <person name="Kumar S."/>
            <person name="Lessard P.A."/>
            <person name="Luyten Y.A."/>
            <person name="Slatko B."/>
            <person name="Wood N."/>
            <person name="Wu B."/>
            <person name="Teplitski M."/>
            <person name="Mougous J.D."/>
            <person name="Ward N."/>
            <person name="Eisen J.A."/>
            <person name="Badger J.H."/>
            <person name="Distel D.L."/>
        </authorList>
    </citation>
    <scope>NUCLEOTIDE SEQUENCE [LARGE SCALE GENOMIC DNA]</scope>
    <source>
        <strain evidence="2">ATCC 39867 / T7901</strain>
    </source>
</reference>
<proteinExistence type="predicted"/>
<gene>
    <name evidence="1" type="ordered locus">TERTU_3032</name>
</gene>
<protein>
    <submittedName>
        <fullName evidence="1">Uncharacterized protein</fullName>
    </submittedName>
</protein>
<keyword evidence="2" id="KW-1185">Reference proteome</keyword>
<dbReference type="AlphaFoldDB" id="C5BP17"/>
<dbReference type="Proteomes" id="UP000009080">
    <property type="component" value="Chromosome"/>
</dbReference>